<dbReference type="Gene3D" id="1.20.5.170">
    <property type="match status" value="1"/>
</dbReference>
<dbReference type="Proteomes" id="UP001182556">
    <property type="component" value="Unassembled WGS sequence"/>
</dbReference>
<evidence type="ECO:0000256" key="3">
    <source>
        <dbReference type="ARBA" id="ARBA00023015"/>
    </source>
</evidence>
<accession>A0AAD9FRN4</accession>
<feature type="compositionally biased region" description="Polar residues" evidence="9">
    <location>
        <begin position="158"/>
        <end position="170"/>
    </location>
</feature>
<dbReference type="PROSITE" id="PS50217">
    <property type="entry name" value="BZIP"/>
    <property type="match status" value="1"/>
</dbReference>
<dbReference type="GO" id="GO:0045944">
    <property type="term" value="P:positive regulation of transcription by RNA polymerase II"/>
    <property type="evidence" value="ECO:0007669"/>
    <property type="project" value="InterPro"/>
</dbReference>
<dbReference type="GO" id="GO:0000981">
    <property type="term" value="F:DNA-binding transcription factor activity, RNA polymerase II-specific"/>
    <property type="evidence" value="ECO:0007669"/>
    <property type="project" value="InterPro"/>
</dbReference>
<keyword evidence="7" id="KW-0539">Nucleus</keyword>
<sequence length="522" mass="55190">MSSSGPNAPTALGGLEALVAAASAAGQVGAGQGGGKGKRQSDDPSQSSNSDDMISALSNLFNNPIFVNALAISGQSAAAMLQSHVPAQPTHPYAALMAQNAGQPTLPASSSTTTYQQTRSGRISRPPVAPQYNLLQALSAEIDSGTGNFDALLKALSSGQTPGASTSAVNTAGPVADSPSSVRIDPALSSVGVYPHPSQPSTPADNMLDNHGQYATPRTPGENEWTTHHTHTQTLADAAHEQSMSPSGDESIKGDLPAWPLPPGGPGGRKNMPKDEMLARRRARNRVAAVESRKRKKSHIDGLESKLKEREFAYQLLQLHCKNLEQQVEQLQQVVTSAGLSLPSTMPVTNPTFAPSLTFNAPTTTQTSGADDAALTMSGFDESSLPPFDMFFNVDMDGEDDGEFLPPSSPANESEGEESKKQKRKGKKRAREEDEDDEEFEDEDVEDEDLFLPIEDVPVPPSAHVDSALMRSLGVDNQEQLGVLINKMVAAGREDGVTNEMVDKLKVLLSLMGSSGSRGSKV</sequence>
<dbReference type="EMBL" id="JAODAN010000004">
    <property type="protein sequence ID" value="KAK1924947.1"/>
    <property type="molecule type" value="Genomic_DNA"/>
</dbReference>
<protein>
    <recommendedName>
        <fullName evidence="10">BZIP domain-containing protein</fullName>
    </recommendedName>
</protein>
<dbReference type="AlphaFoldDB" id="A0AAD9FRN4"/>
<evidence type="ECO:0000256" key="2">
    <source>
        <dbReference type="ARBA" id="ARBA00007163"/>
    </source>
</evidence>
<organism evidence="11 12">
    <name type="scientific">Papiliotrema laurentii</name>
    <name type="common">Cryptococcus laurentii</name>
    <dbReference type="NCBI Taxonomy" id="5418"/>
    <lineage>
        <taxon>Eukaryota</taxon>
        <taxon>Fungi</taxon>
        <taxon>Dikarya</taxon>
        <taxon>Basidiomycota</taxon>
        <taxon>Agaricomycotina</taxon>
        <taxon>Tremellomycetes</taxon>
        <taxon>Tremellales</taxon>
        <taxon>Rhynchogastremaceae</taxon>
        <taxon>Papiliotrema</taxon>
    </lineage>
</organism>
<gene>
    <name evidence="11" type="ORF">DB88DRAFT_487417</name>
</gene>
<evidence type="ECO:0000256" key="4">
    <source>
        <dbReference type="ARBA" id="ARBA00023125"/>
    </source>
</evidence>
<keyword evidence="3" id="KW-0805">Transcription regulation</keyword>
<proteinExistence type="inferred from homology"/>
<dbReference type="PANTHER" id="PTHR46714">
    <property type="entry name" value="TRANSCRIPTIONAL ACTIVATOR HAC1"/>
    <property type="match status" value="1"/>
</dbReference>
<dbReference type="GO" id="GO:0003677">
    <property type="term" value="F:DNA binding"/>
    <property type="evidence" value="ECO:0007669"/>
    <property type="project" value="UniProtKB-KW"/>
</dbReference>
<evidence type="ECO:0000256" key="9">
    <source>
        <dbReference type="SAM" id="MobiDB-lite"/>
    </source>
</evidence>
<feature type="region of interest" description="Disordered" evidence="9">
    <location>
        <begin position="389"/>
        <end position="448"/>
    </location>
</feature>
<evidence type="ECO:0000256" key="8">
    <source>
        <dbReference type="SAM" id="Coils"/>
    </source>
</evidence>
<evidence type="ECO:0000256" key="7">
    <source>
        <dbReference type="ARBA" id="ARBA00023242"/>
    </source>
</evidence>
<keyword evidence="8" id="KW-0175">Coiled coil</keyword>
<evidence type="ECO:0000256" key="6">
    <source>
        <dbReference type="ARBA" id="ARBA00023230"/>
    </source>
</evidence>
<keyword evidence="5" id="KW-0804">Transcription</keyword>
<dbReference type="GO" id="GO:0005634">
    <property type="term" value="C:nucleus"/>
    <property type="evidence" value="ECO:0007669"/>
    <property type="project" value="UniProtKB-SubCell"/>
</dbReference>
<reference evidence="11" key="1">
    <citation type="submission" date="2023-02" db="EMBL/GenBank/DDBJ databases">
        <title>Identification and recombinant expression of a fungal hydrolase from Papiliotrema laurentii that hydrolyzes apple cutin and clears colloidal polyester polyurethane.</title>
        <authorList>
            <consortium name="DOE Joint Genome Institute"/>
            <person name="Roman V.A."/>
            <person name="Bojanowski C."/>
            <person name="Crable B.R."/>
            <person name="Wagner D.N."/>
            <person name="Hung C.S."/>
            <person name="Nadeau L.J."/>
            <person name="Schratz L."/>
            <person name="Haridas S."/>
            <person name="Pangilinan J."/>
            <person name="Lipzen A."/>
            <person name="Na H."/>
            <person name="Yan M."/>
            <person name="Ng V."/>
            <person name="Grigoriev I.V."/>
            <person name="Spatafora J.W."/>
            <person name="Barlow D."/>
            <person name="Biffinger J."/>
            <person name="Kelley-Loughnane N."/>
            <person name="Varaljay V.A."/>
            <person name="Crookes-Goodson W.J."/>
        </authorList>
    </citation>
    <scope>NUCLEOTIDE SEQUENCE</scope>
    <source>
        <strain evidence="11">5307AH</strain>
    </source>
</reference>
<feature type="compositionally biased region" description="Acidic residues" evidence="9">
    <location>
        <begin position="433"/>
        <end position="448"/>
    </location>
</feature>
<evidence type="ECO:0000256" key="5">
    <source>
        <dbReference type="ARBA" id="ARBA00023163"/>
    </source>
</evidence>
<dbReference type="Pfam" id="PF00170">
    <property type="entry name" value="bZIP_1"/>
    <property type="match status" value="1"/>
</dbReference>
<evidence type="ECO:0000259" key="10">
    <source>
        <dbReference type="PROSITE" id="PS50217"/>
    </source>
</evidence>
<dbReference type="SUPFAM" id="SSF57959">
    <property type="entry name" value="Leucine zipper domain"/>
    <property type="match status" value="1"/>
</dbReference>
<comment type="subcellular location">
    <subcellularLocation>
        <location evidence="1">Nucleus</location>
    </subcellularLocation>
</comment>
<dbReference type="PANTHER" id="PTHR46714:SF6">
    <property type="entry name" value="TRANSCRIPTIONAL ACTIVATOR HAC1"/>
    <property type="match status" value="1"/>
</dbReference>
<comment type="caution">
    <text evidence="11">The sequence shown here is derived from an EMBL/GenBank/DDBJ whole genome shotgun (WGS) entry which is preliminary data.</text>
</comment>
<feature type="domain" description="BZIP" evidence="10">
    <location>
        <begin position="275"/>
        <end position="338"/>
    </location>
</feature>
<keyword evidence="12" id="KW-1185">Reference proteome</keyword>
<dbReference type="PROSITE" id="PS00036">
    <property type="entry name" value="BZIP_BASIC"/>
    <property type="match status" value="1"/>
</dbReference>
<comment type="similarity">
    <text evidence="2">Belongs to the bZIP family.</text>
</comment>
<feature type="compositionally biased region" description="Low complexity" evidence="9">
    <location>
        <begin position="43"/>
        <end position="52"/>
    </location>
</feature>
<dbReference type="SMART" id="SM00338">
    <property type="entry name" value="BRLZ"/>
    <property type="match status" value="1"/>
</dbReference>
<dbReference type="InterPro" id="IPR046347">
    <property type="entry name" value="bZIP_sf"/>
</dbReference>
<evidence type="ECO:0000313" key="12">
    <source>
        <dbReference type="Proteomes" id="UP001182556"/>
    </source>
</evidence>
<name>A0AAD9FRN4_PAPLA</name>
<feature type="region of interest" description="Disordered" evidence="9">
    <location>
        <begin position="158"/>
        <end position="231"/>
    </location>
</feature>
<keyword evidence="6" id="KW-0834">Unfolded protein response</keyword>
<keyword evidence="4" id="KW-0238">DNA-binding</keyword>
<dbReference type="GO" id="GO:0006986">
    <property type="term" value="P:response to unfolded protein"/>
    <property type="evidence" value="ECO:0007669"/>
    <property type="project" value="UniProtKB-KW"/>
</dbReference>
<dbReference type="InterPro" id="IPR004827">
    <property type="entry name" value="bZIP"/>
</dbReference>
<evidence type="ECO:0000256" key="1">
    <source>
        <dbReference type="ARBA" id="ARBA00004123"/>
    </source>
</evidence>
<feature type="coiled-coil region" evidence="8">
    <location>
        <begin position="314"/>
        <end position="341"/>
    </location>
</feature>
<feature type="region of interest" description="Disordered" evidence="9">
    <location>
        <begin position="26"/>
        <end position="53"/>
    </location>
</feature>
<evidence type="ECO:0000313" key="11">
    <source>
        <dbReference type="EMBL" id="KAK1924947.1"/>
    </source>
</evidence>
<dbReference type="InterPro" id="IPR044280">
    <property type="entry name" value="Hac1/HY5"/>
</dbReference>